<feature type="signal peptide" evidence="11">
    <location>
        <begin position="1"/>
        <end position="24"/>
    </location>
</feature>
<keyword evidence="5" id="KW-0378">Hydrolase</keyword>
<comment type="similarity">
    <text evidence="1">Belongs to the protein-tyrosine phosphatase family. Receptor class 2A subfamily.</text>
</comment>
<dbReference type="SUPFAM" id="SSF57196">
    <property type="entry name" value="EGF/Laminin"/>
    <property type="match status" value="3"/>
</dbReference>
<feature type="domain" description="Tyrosine specific protein phosphatases" evidence="14">
    <location>
        <begin position="892"/>
        <end position="966"/>
    </location>
</feature>
<comment type="catalytic activity">
    <reaction evidence="8">
        <text>O-phospho-L-tyrosyl-[protein] + H2O = L-tyrosyl-[protein] + phosphate</text>
        <dbReference type="Rhea" id="RHEA:10684"/>
        <dbReference type="Rhea" id="RHEA-COMP:10136"/>
        <dbReference type="Rhea" id="RHEA-COMP:20101"/>
        <dbReference type="ChEBI" id="CHEBI:15377"/>
        <dbReference type="ChEBI" id="CHEBI:43474"/>
        <dbReference type="ChEBI" id="CHEBI:46858"/>
        <dbReference type="ChEBI" id="CHEBI:61978"/>
        <dbReference type="EC" id="3.1.3.48"/>
    </reaction>
</comment>
<dbReference type="PROSITE" id="PS50835">
    <property type="entry name" value="IG_LIKE"/>
    <property type="match status" value="1"/>
</dbReference>
<dbReference type="CDD" id="cd00054">
    <property type="entry name" value="EGF_CA"/>
    <property type="match status" value="5"/>
</dbReference>
<dbReference type="InterPro" id="IPR029021">
    <property type="entry name" value="Prot-tyrosine_phosphatase-like"/>
</dbReference>
<dbReference type="PROSITE" id="PS00010">
    <property type="entry name" value="ASX_HYDROXYL"/>
    <property type="match status" value="2"/>
</dbReference>
<dbReference type="SMART" id="SM00194">
    <property type="entry name" value="PTPc"/>
    <property type="match status" value="1"/>
</dbReference>
<dbReference type="PROSITE" id="PS00022">
    <property type="entry name" value="EGF_1"/>
    <property type="match status" value="6"/>
</dbReference>
<evidence type="ECO:0000256" key="4">
    <source>
        <dbReference type="ARBA" id="ARBA00022737"/>
    </source>
</evidence>
<evidence type="ECO:0000256" key="10">
    <source>
        <dbReference type="SAM" id="MobiDB-lite"/>
    </source>
</evidence>
<feature type="disulfide bond" evidence="9">
    <location>
        <begin position="359"/>
        <end position="369"/>
    </location>
</feature>
<dbReference type="GO" id="GO:0005509">
    <property type="term" value="F:calcium ion binding"/>
    <property type="evidence" value="ECO:0007669"/>
    <property type="project" value="InterPro"/>
</dbReference>
<evidence type="ECO:0000313" key="17">
    <source>
        <dbReference type="EMBL" id="CAH1264750.1"/>
    </source>
</evidence>
<dbReference type="InterPro" id="IPR036179">
    <property type="entry name" value="Ig-like_dom_sf"/>
</dbReference>
<dbReference type="InterPro" id="IPR009030">
    <property type="entry name" value="Growth_fac_rcpt_cys_sf"/>
</dbReference>
<feature type="compositionally biased region" description="Polar residues" evidence="10">
    <location>
        <begin position="665"/>
        <end position="674"/>
    </location>
</feature>
<feature type="domain" description="EGF-like" evidence="12">
    <location>
        <begin position="318"/>
        <end position="353"/>
    </location>
</feature>
<dbReference type="InterPro" id="IPR001881">
    <property type="entry name" value="EGF-like_Ca-bd_dom"/>
</dbReference>
<dbReference type="GO" id="GO:0030246">
    <property type="term" value="F:carbohydrate binding"/>
    <property type="evidence" value="ECO:0007669"/>
    <property type="project" value="InterPro"/>
</dbReference>
<dbReference type="FunFam" id="3.90.190.10:FF:000088">
    <property type="entry name" value="Receptor protein-tyrosine phosphatase LAR"/>
    <property type="match status" value="1"/>
</dbReference>
<dbReference type="SMART" id="SM00408">
    <property type="entry name" value="IGc2"/>
    <property type="match status" value="1"/>
</dbReference>
<keyword evidence="18" id="KW-1185">Reference proteome</keyword>
<feature type="disulfide bond" evidence="9">
    <location>
        <begin position="254"/>
        <end position="263"/>
    </location>
</feature>
<keyword evidence="7" id="KW-0675">Receptor</keyword>
<dbReference type="PROSITE" id="PS00383">
    <property type="entry name" value="TYR_PHOSPHATASE_1"/>
    <property type="match status" value="1"/>
</dbReference>
<feature type="disulfide bond" evidence="9">
    <location>
        <begin position="433"/>
        <end position="443"/>
    </location>
</feature>
<dbReference type="Gene3D" id="2.10.25.10">
    <property type="entry name" value="Laminin"/>
    <property type="match status" value="6"/>
</dbReference>
<evidence type="ECO:0000259" key="12">
    <source>
        <dbReference type="PROSITE" id="PS50026"/>
    </source>
</evidence>
<dbReference type="InterPro" id="IPR000242">
    <property type="entry name" value="PTP_cat"/>
</dbReference>
<gene>
    <name evidence="17" type="primary">PTPRA</name>
    <name evidence="17" type="ORF">BLAG_LOCUS18999</name>
</gene>
<dbReference type="SMART" id="SM00179">
    <property type="entry name" value="EGF_CA"/>
    <property type="match status" value="6"/>
</dbReference>
<dbReference type="Pfam" id="PF25024">
    <property type="entry name" value="EGF_TEN"/>
    <property type="match status" value="1"/>
</dbReference>
<sequence>MGRTFATVWTVLLTLLMFIPGTLPDHTEDVKETQEKGPKPALPPNVVSLGCWHDKSPGRAIPRLERTDPLLDDNRKTRENAIEKCYQVAKDRGFSVFALQEGGQCFSSANAGRTYKMYGSSTTCAKDGKGGPFGNQVYKITGELTEVVRCGQLLRLSCDRGVLLVKSVTPYHDKLFSGFWGSRSPPRPSLTLTIDVGKSCDGRPLCNSRFRPEDCDPRGPYKILYSCKEPDPCKKNPCEHGECETKDGDYTCKCYRRWTGKNCNKRDRNGCWSNPCQHGDCVPEEPWRYGGYPGMHGFAEYYNCECHSGWSGRNCELKIDPCASDPCQRGFCVEDRGGYKCRCHPGWTGKDCNQEDDPCKEKPCQHGYCVRDRSGHKCRCQPGWTGKNCHIRIDFCKENQCQHGTCENLKDDYNCKCHSGWSGRHCGHDINECYTQPCHFGTCVNVEGGYSCRCDCGWTGQNCTEMTGDKTTIYLRHGSRGRLVCLHGVLDVVSAQYRQDPSHGCQGNSKGCLPCNSHRMDQTAMISVRGKCNGRWYCDVVASSIFLLKGPDPCGHVEKRLEVGYRCVEGESMSPSTEVGTKASEPAKNIAGPSLTVICRSRGDPPPDVTWRRGEDVVAEDNKHAVVEKSGRRGTESYLEASLTIADLSTVDPDNERYVCLASNKEGNGNQPSSMVKGWSMPMKRQTQSTPIAIMDFLKPIPVAMLKKEFNRRLANEETLFTYEYEALPKLLGEEHSQACQNNRDKNRFRNIISYDHSRVILSLVDNDPRSDYINASYIDGYNEEKKYIATQGPMQNTVQDFWRMIWETRSSTILMLSNLVENCQNKVCKYWSETDTMAYGDFRVTLIGTDKMDYYIARKFLLTKETAATRREVTQFHFLAWPDFGVPDDPTDLLKFHQTVMKSVPRQNHPIVVHCSAGVGRTGTFITIDAMLEMMTEEKQVDVFGFVSKMRRNRSFMVQAKAQYVFIYQALLDSHLREDVTKAGKFKLWPPSALISQIKIATAQRTEGNSEDEQKAEAY</sequence>
<dbReference type="PANTHER" id="PTHR19134">
    <property type="entry name" value="RECEPTOR-TYPE TYROSINE-PROTEIN PHOSPHATASE"/>
    <property type="match status" value="1"/>
</dbReference>
<dbReference type="InterPro" id="IPR000742">
    <property type="entry name" value="EGF"/>
</dbReference>
<dbReference type="FunFam" id="2.10.25.10:FF:000279">
    <property type="entry name" value="Neurogenic locus notch 1"/>
    <property type="match status" value="1"/>
</dbReference>
<reference evidence="17" key="1">
    <citation type="submission" date="2022-01" db="EMBL/GenBank/DDBJ databases">
        <authorList>
            <person name="Braso-Vives M."/>
        </authorList>
    </citation>
    <scope>NUCLEOTIDE SEQUENCE</scope>
</reference>
<dbReference type="Gene3D" id="3.90.190.10">
    <property type="entry name" value="Protein tyrosine phosphatase superfamily"/>
    <property type="match status" value="1"/>
</dbReference>
<feature type="disulfide bond" evidence="9">
    <location>
        <begin position="306"/>
        <end position="315"/>
    </location>
</feature>
<dbReference type="Gene3D" id="2.60.40.10">
    <property type="entry name" value="Immunoglobulins"/>
    <property type="match status" value="1"/>
</dbReference>
<dbReference type="InterPro" id="IPR013783">
    <property type="entry name" value="Ig-like_fold"/>
</dbReference>
<keyword evidence="5" id="KW-0904">Protein phosphatase</keyword>
<dbReference type="PROSITE" id="PS01186">
    <property type="entry name" value="EGF_2"/>
    <property type="match status" value="5"/>
</dbReference>
<evidence type="ECO:0000259" key="16">
    <source>
        <dbReference type="PROSITE" id="PS50835"/>
    </source>
</evidence>
<dbReference type="OrthoDB" id="10019501at2759"/>
<dbReference type="InterPro" id="IPR050348">
    <property type="entry name" value="Protein-Tyr_Phosphatase"/>
</dbReference>
<proteinExistence type="inferred from homology"/>
<feature type="disulfide bond" evidence="9">
    <location>
        <begin position="271"/>
        <end position="281"/>
    </location>
</feature>
<comment type="caution">
    <text evidence="9">Lacks conserved residue(s) required for the propagation of feature annotation.</text>
</comment>
<dbReference type="Pfam" id="PF00008">
    <property type="entry name" value="EGF"/>
    <property type="match status" value="1"/>
</dbReference>
<dbReference type="PROSITE" id="PS50055">
    <property type="entry name" value="TYR_PHOSPHATASE_PTP"/>
    <property type="match status" value="1"/>
</dbReference>
<evidence type="ECO:0000259" key="13">
    <source>
        <dbReference type="PROSITE" id="PS50055"/>
    </source>
</evidence>
<feature type="domain" description="Tyrosine-protein phosphatase" evidence="13">
    <location>
        <begin position="721"/>
        <end position="975"/>
    </location>
</feature>
<accession>A0A8K0EQE0</accession>
<feature type="domain" description="Ig-like" evidence="16">
    <location>
        <begin position="575"/>
        <end position="676"/>
    </location>
</feature>
<evidence type="ECO:0000256" key="2">
    <source>
        <dbReference type="ARBA" id="ARBA00013064"/>
    </source>
</evidence>
<evidence type="ECO:0000256" key="9">
    <source>
        <dbReference type="PROSITE-ProRule" id="PRU00076"/>
    </source>
</evidence>
<dbReference type="InterPro" id="IPR000922">
    <property type="entry name" value="Lectin_gal-bd_dom"/>
</dbReference>
<dbReference type="InterPro" id="IPR016130">
    <property type="entry name" value="Tyr_Pase_AS"/>
</dbReference>
<dbReference type="PANTHER" id="PTHR19134:SF555">
    <property type="entry name" value="RECEPTOR-TYPE TYROSINE-PROTEIN PHOSPHATASE DELTA-LIKE ISOFORM X1"/>
    <property type="match status" value="1"/>
</dbReference>
<feature type="domain" description="EGF-like" evidence="12">
    <location>
        <begin position="229"/>
        <end position="264"/>
    </location>
</feature>
<dbReference type="InterPro" id="IPR000152">
    <property type="entry name" value="EGF-type_Asp/Asn_hydroxyl_site"/>
</dbReference>
<evidence type="ECO:0000256" key="8">
    <source>
        <dbReference type="ARBA" id="ARBA00051722"/>
    </source>
</evidence>
<keyword evidence="3 9" id="KW-0245">EGF-like domain</keyword>
<keyword evidence="4" id="KW-0677">Repeat</keyword>
<dbReference type="SUPFAM" id="SSF57184">
    <property type="entry name" value="Growth factor receptor domain"/>
    <property type="match status" value="1"/>
</dbReference>
<dbReference type="InterPro" id="IPR043159">
    <property type="entry name" value="Lectin_gal-bd_sf"/>
</dbReference>
<evidence type="ECO:0000259" key="14">
    <source>
        <dbReference type="PROSITE" id="PS50056"/>
    </source>
</evidence>
<dbReference type="PROSITE" id="PS01187">
    <property type="entry name" value="EGF_CA"/>
    <property type="match status" value="1"/>
</dbReference>
<keyword evidence="11" id="KW-0732">Signal</keyword>
<feature type="disulfide bond" evidence="9">
    <location>
        <begin position="343"/>
        <end position="352"/>
    </location>
</feature>
<feature type="domain" description="EGF-like" evidence="12">
    <location>
        <begin position="429"/>
        <end position="464"/>
    </location>
</feature>
<dbReference type="Proteomes" id="UP000838412">
    <property type="component" value="Chromosome 5"/>
</dbReference>
<feature type="disulfide bond" evidence="9">
    <location>
        <begin position="454"/>
        <end position="463"/>
    </location>
</feature>
<feature type="disulfide bond" evidence="9">
    <location>
        <begin position="417"/>
        <end position="426"/>
    </location>
</feature>
<dbReference type="SUPFAM" id="SSF52799">
    <property type="entry name" value="(Phosphotyrosine protein) phosphatases II"/>
    <property type="match status" value="1"/>
</dbReference>
<evidence type="ECO:0000313" key="18">
    <source>
        <dbReference type="Proteomes" id="UP000838412"/>
    </source>
</evidence>
<dbReference type="InterPro" id="IPR013098">
    <property type="entry name" value="Ig_I-set"/>
</dbReference>
<feature type="domain" description="EGF-like" evidence="12">
    <location>
        <begin position="267"/>
        <end position="316"/>
    </location>
</feature>
<dbReference type="PROSITE" id="PS50056">
    <property type="entry name" value="TYR_PHOSPHATASE_2"/>
    <property type="match status" value="1"/>
</dbReference>
<dbReference type="InterPro" id="IPR018097">
    <property type="entry name" value="EGF_Ca-bd_CS"/>
</dbReference>
<evidence type="ECO:0000259" key="15">
    <source>
        <dbReference type="PROSITE" id="PS50228"/>
    </source>
</evidence>
<dbReference type="SMART" id="SM00181">
    <property type="entry name" value="EGF"/>
    <property type="match status" value="6"/>
</dbReference>
<dbReference type="InterPro" id="IPR007110">
    <property type="entry name" value="Ig-like_dom"/>
</dbReference>
<feature type="disulfide bond" evidence="9">
    <location>
        <begin position="233"/>
        <end position="243"/>
    </location>
</feature>
<evidence type="ECO:0000256" key="1">
    <source>
        <dbReference type="ARBA" id="ARBA00010504"/>
    </source>
</evidence>
<dbReference type="EMBL" id="OV696690">
    <property type="protein sequence ID" value="CAH1264750.1"/>
    <property type="molecule type" value="Genomic_DNA"/>
</dbReference>
<dbReference type="GO" id="GO:0004725">
    <property type="term" value="F:protein tyrosine phosphatase activity"/>
    <property type="evidence" value="ECO:0007669"/>
    <property type="project" value="UniProtKB-EC"/>
</dbReference>
<feature type="disulfide bond" evidence="9">
    <location>
        <begin position="396"/>
        <end position="406"/>
    </location>
</feature>
<feature type="disulfide bond" evidence="9">
    <location>
        <begin position="380"/>
        <end position="389"/>
    </location>
</feature>
<dbReference type="EC" id="3.1.3.48" evidence="2"/>
<evidence type="ECO:0000256" key="6">
    <source>
        <dbReference type="ARBA" id="ARBA00023157"/>
    </source>
</evidence>
<evidence type="ECO:0000256" key="3">
    <source>
        <dbReference type="ARBA" id="ARBA00022536"/>
    </source>
</evidence>
<dbReference type="PRINTS" id="PR00700">
    <property type="entry name" value="PRTYPHPHTASE"/>
</dbReference>
<feature type="disulfide bond" evidence="9">
    <location>
        <begin position="322"/>
        <end position="332"/>
    </location>
</feature>
<dbReference type="SMART" id="SM00404">
    <property type="entry name" value="PTPc_motif"/>
    <property type="match status" value="1"/>
</dbReference>
<dbReference type="InterPro" id="IPR003598">
    <property type="entry name" value="Ig_sub2"/>
</dbReference>
<dbReference type="Gene3D" id="2.60.120.740">
    <property type="match status" value="1"/>
</dbReference>
<name>A0A8K0EQE0_BRALA</name>
<organism evidence="17 18">
    <name type="scientific">Branchiostoma lanceolatum</name>
    <name type="common">Common lancelet</name>
    <name type="synonym">Amphioxus lanceolatum</name>
    <dbReference type="NCBI Taxonomy" id="7740"/>
    <lineage>
        <taxon>Eukaryota</taxon>
        <taxon>Metazoa</taxon>
        <taxon>Chordata</taxon>
        <taxon>Cephalochordata</taxon>
        <taxon>Leptocardii</taxon>
        <taxon>Amphioxiformes</taxon>
        <taxon>Branchiostomatidae</taxon>
        <taxon>Branchiostoma</taxon>
    </lineage>
</organism>
<dbReference type="InterPro" id="IPR003595">
    <property type="entry name" value="Tyr_Pase_cat"/>
</dbReference>
<keyword evidence="6 9" id="KW-1015">Disulfide bond</keyword>
<dbReference type="InterPro" id="IPR000387">
    <property type="entry name" value="Tyr_Pase_dom"/>
</dbReference>
<evidence type="ECO:0000256" key="7">
    <source>
        <dbReference type="ARBA" id="ARBA00023170"/>
    </source>
</evidence>
<dbReference type="AlphaFoldDB" id="A0A8K0EQE0"/>
<dbReference type="Pfam" id="PF00102">
    <property type="entry name" value="Y_phosphatase"/>
    <property type="match status" value="1"/>
</dbReference>
<feature type="domain" description="SUEL-type lectin" evidence="15">
    <location>
        <begin position="475"/>
        <end position="568"/>
    </location>
</feature>
<dbReference type="Pfam" id="PF07679">
    <property type="entry name" value="I-set"/>
    <property type="match status" value="1"/>
</dbReference>
<dbReference type="PROSITE" id="PS50228">
    <property type="entry name" value="SUEL_LECTIN"/>
    <property type="match status" value="1"/>
</dbReference>
<feature type="domain" description="EGF-like" evidence="12">
    <location>
        <begin position="392"/>
        <end position="427"/>
    </location>
</feature>
<dbReference type="SUPFAM" id="SSF48726">
    <property type="entry name" value="Immunoglobulin"/>
    <property type="match status" value="1"/>
</dbReference>
<evidence type="ECO:0000256" key="11">
    <source>
        <dbReference type="SAM" id="SignalP"/>
    </source>
</evidence>
<feature type="domain" description="EGF-like" evidence="12">
    <location>
        <begin position="355"/>
        <end position="390"/>
    </location>
</feature>
<dbReference type="PROSITE" id="PS50026">
    <property type="entry name" value="EGF_3"/>
    <property type="match status" value="6"/>
</dbReference>
<protein>
    <recommendedName>
        <fullName evidence="2">protein-tyrosine-phosphatase</fullName>
        <ecNumber evidence="2">3.1.3.48</ecNumber>
    </recommendedName>
</protein>
<feature type="chain" id="PRO_5035463148" description="protein-tyrosine-phosphatase" evidence="11">
    <location>
        <begin position="25"/>
        <end position="1020"/>
    </location>
</feature>
<evidence type="ECO:0000256" key="5">
    <source>
        <dbReference type="ARBA" id="ARBA00022912"/>
    </source>
</evidence>
<feature type="region of interest" description="Disordered" evidence="10">
    <location>
        <begin position="663"/>
        <end position="682"/>
    </location>
</feature>